<dbReference type="PANTHER" id="PTHR21666:SF288">
    <property type="entry name" value="CELL DIVISION PROTEIN YTFB"/>
    <property type="match status" value="1"/>
</dbReference>
<dbReference type="InterPro" id="IPR050570">
    <property type="entry name" value="Cell_wall_metabolism_enzyme"/>
</dbReference>
<evidence type="ECO:0000259" key="8">
    <source>
        <dbReference type="Pfam" id="PF01551"/>
    </source>
</evidence>
<evidence type="ECO:0000256" key="6">
    <source>
        <dbReference type="ARBA" id="ARBA00023049"/>
    </source>
</evidence>
<protein>
    <recommendedName>
        <fullName evidence="8">M23ase beta-sheet core domain-containing protein</fullName>
    </recommendedName>
</protein>
<dbReference type="InterPro" id="IPR011055">
    <property type="entry name" value="Dup_hybrid_motif"/>
</dbReference>
<feature type="compositionally biased region" description="Polar residues" evidence="7">
    <location>
        <begin position="24"/>
        <end position="35"/>
    </location>
</feature>
<dbReference type="EMBL" id="QWLV01000006">
    <property type="protein sequence ID" value="RHW17002.1"/>
    <property type="molecule type" value="Genomic_DNA"/>
</dbReference>
<keyword evidence="5" id="KW-0862">Zinc</keyword>
<dbReference type="Pfam" id="PF01551">
    <property type="entry name" value="Peptidase_M23"/>
    <property type="match status" value="1"/>
</dbReference>
<evidence type="ECO:0000256" key="1">
    <source>
        <dbReference type="ARBA" id="ARBA00001947"/>
    </source>
</evidence>
<organism evidence="9 10">
    <name type="scientific">Sphingomonas gilva</name>
    <dbReference type="NCBI Taxonomy" id="2305907"/>
    <lineage>
        <taxon>Bacteria</taxon>
        <taxon>Pseudomonadati</taxon>
        <taxon>Pseudomonadota</taxon>
        <taxon>Alphaproteobacteria</taxon>
        <taxon>Sphingomonadales</taxon>
        <taxon>Sphingomonadaceae</taxon>
        <taxon>Sphingomonas</taxon>
    </lineage>
</organism>
<dbReference type="GO" id="GO:0004222">
    <property type="term" value="F:metalloendopeptidase activity"/>
    <property type="evidence" value="ECO:0007669"/>
    <property type="project" value="TreeGrafter"/>
</dbReference>
<dbReference type="Gene3D" id="2.70.70.10">
    <property type="entry name" value="Glucose Permease (Domain IIA)"/>
    <property type="match status" value="1"/>
</dbReference>
<dbReference type="SUPFAM" id="SSF51261">
    <property type="entry name" value="Duplicated hybrid motif"/>
    <property type="match status" value="1"/>
</dbReference>
<dbReference type="Gene3D" id="3.10.450.350">
    <property type="match status" value="1"/>
</dbReference>
<evidence type="ECO:0000256" key="3">
    <source>
        <dbReference type="ARBA" id="ARBA00022723"/>
    </source>
</evidence>
<evidence type="ECO:0000256" key="5">
    <source>
        <dbReference type="ARBA" id="ARBA00022833"/>
    </source>
</evidence>
<comment type="cofactor">
    <cofactor evidence="1">
        <name>Zn(2+)</name>
        <dbReference type="ChEBI" id="CHEBI:29105"/>
    </cofactor>
</comment>
<evidence type="ECO:0000313" key="10">
    <source>
        <dbReference type="Proteomes" id="UP000266693"/>
    </source>
</evidence>
<sequence length="469" mass="49154">MSRGQDGGGSFDPRTWAADAPAATRSSPRTDSTSFDPRAWTVEDAAGAPPVPPAAPAARRSIPPLAAPLGASIAILLAGAVTAWTMHQPPAAPVAAQAETAGAEPAANASRRTLMLAAPDAIVGTLTEAGLPPADAQALAAMALERIGNAPGEIRLVIDLVESPGAAQVTRLEATRADGSGLVLTASPEGYVEKLMEAELTATIASARGEMDATSFYSSAVAAGIPDSLIGEIAKAFAFDFDFQQEIAPGDIFEAAWEQQVNPAGDPVGPPSLVYAQMVTQTKSKALYRFLAPGDTEPGWYDGNGASTVRALMRTPVDGARISSKFGFRTHPILNYQKLHRGTDFAAPIGTPMYASGDAVVEVAAPRGAAGNFVILRHDNGWQTRYMHLNRFADGLVPGARVKQGQQIGEVGTTGRSTGPHLHYEVWIDGEPVDPQSIDTGTGKQLEGDAVKAFRTERDRIDLSRSQRT</sequence>
<reference evidence="9 10" key="1">
    <citation type="submission" date="2018-08" db="EMBL/GenBank/DDBJ databases">
        <title>The multiple taxonomic identification of Sphingomonas gilva.</title>
        <authorList>
            <person name="Zhu D."/>
            <person name="Zheng S."/>
        </authorList>
    </citation>
    <scope>NUCLEOTIDE SEQUENCE [LARGE SCALE GENOMIC DNA]</scope>
    <source>
        <strain evidence="9 10">ZDH117</strain>
    </source>
</reference>
<dbReference type="OrthoDB" id="9805070at2"/>
<dbReference type="CDD" id="cd12797">
    <property type="entry name" value="M23_peptidase"/>
    <property type="match status" value="1"/>
</dbReference>
<dbReference type="RefSeq" id="WP_118864583.1">
    <property type="nucleotide sequence ID" value="NZ_QWLV01000006.1"/>
</dbReference>
<keyword evidence="3" id="KW-0479">Metal-binding</keyword>
<proteinExistence type="predicted"/>
<keyword evidence="4" id="KW-0378">Hydrolase</keyword>
<feature type="region of interest" description="Disordered" evidence="7">
    <location>
        <begin position="1"/>
        <end position="36"/>
    </location>
</feature>
<comment type="caution">
    <text evidence="9">The sequence shown here is derived from an EMBL/GenBank/DDBJ whole genome shotgun (WGS) entry which is preliminary data.</text>
</comment>
<dbReference type="GO" id="GO:0006508">
    <property type="term" value="P:proteolysis"/>
    <property type="evidence" value="ECO:0007669"/>
    <property type="project" value="UniProtKB-KW"/>
</dbReference>
<accession>A0A396RP56</accession>
<dbReference type="AlphaFoldDB" id="A0A396RP56"/>
<evidence type="ECO:0000256" key="4">
    <source>
        <dbReference type="ARBA" id="ARBA00022801"/>
    </source>
</evidence>
<evidence type="ECO:0000313" key="9">
    <source>
        <dbReference type="EMBL" id="RHW17002.1"/>
    </source>
</evidence>
<feature type="compositionally biased region" description="Gly residues" evidence="7">
    <location>
        <begin position="1"/>
        <end position="10"/>
    </location>
</feature>
<keyword evidence="6" id="KW-0482">Metalloprotease</keyword>
<dbReference type="PANTHER" id="PTHR21666">
    <property type="entry name" value="PEPTIDASE-RELATED"/>
    <property type="match status" value="1"/>
</dbReference>
<dbReference type="Proteomes" id="UP000266693">
    <property type="component" value="Unassembled WGS sequence"/>
</dbReference>
<evidence type="ECO:0000256" key="2">
    <source>
        <dbReference type="ARBA" id="ARBA00022670"/>
    </source>
</evidence>
<keyword evidence="2" id="KW-0645">Protease</keyword>
<name>A0A396RP56_9SPHN</name>
<dbReference type="GO" id="GO:0046872">
    <property type="term" value="F:metal ion binding"/>
    <property type="evidence" value="ECO:0007669"/>
    <property type="project" value="UniProtKB-KW"/>
</dbReference>
<gene>
    <name evidence="9" type="ORF">D1610_12800</name>
</gene>
<evidence type="ECO:0000256" key="7">
    <source>
        <dbReference type="SAM" id="MobiDB-lite"/>
    </source>
</evidence>
<keyword evidence="10" id="KW-1185">Reference proteome</keyword>
<feature type="domain" description="M23ase beta-sheet core" evidence="8">
    <location>
        <begin position="339"/>
        <end position="435"/>
    </location>
</feature>
<dbReference type="InterPro" id="IPR016047">
    <property type="entry name" value="M23ase_b-sheet_dom"/>
</dbReference>